<gene>
    <name evidence="2" type="ORF">GMARGA_LOCUS25618</name>
</gene>
<reference evidence="2 3" key="1">
    <citation type="submission" date="2021-06" db="EMBL/GenBank/DDBJ databases">
        <authorList>
            <person name="Kallberg Y."/>
            <person name="Tangrot J."/>
            <person name="Rosling A."/>
        </authorList>
    </citation>
    <scope>NUCLEOTIDE SEQUENCE [LARGE SCALE GENOMIC DNA]</scope>
    <source>
        <strain evidence="2 3">120-4 pot B 10/14</strain>
    </source>
</reference>
<name>A0ABN7W296_GIGMA</name>
<evidence type="ECO:0000313" key="3">
    <source>
        <dbReference type="Proteomes" id="UP000789901"/>
    </source>
</evidence>
<proteinExistence type="predicted"/>
<sequence>FEDIYLNYYSSLTIEQNSTNTENTTSIKNNALLYEDHIDDYYEYIIKQKQINQDIFCEFKQYIDEKKENNRYPTLAKMAHDFLVVPATSVALKQMFSCAGHIIDDYHTLLDPDTATALVCQ</sequence>
<protein>
    <submittedName>
        <fullName evidence="2">15558_t:CDS:1</fullName>
    </submittedName>
</protein>
<feature type="non-terminal residue" evidence="2">
    <location>
        <position position="1"/>
    </location>
</feature>
<dbReference type="Proteomes" id="UP000789901">
    <property type="component" value="Unassembled WGS sequence"/>
</dbReference>
<dbReference type="InterPro" id="IPR012337">
    <property type="entry name" value="RNaseH-like_sf"/>
</dbReference>
<dbReference type="EMBL" id="CAJVQB010028584">
    <property type="protein sequence ID" value="CAG8812674.1"/>
    <property type="molecule type" value="Genomic_DNA"/>
</dbReference>
<comment type="caution">
    <text evidence="2">The sequence shown here is derived from an EMBL/GenBank/DDBJ whole genome shotgun (WGS) entry which is preliminary data.</text>
</comment>
<dbReference type="PANTHER" id="PTHR23272">
    <property type="entry name" value="BED FINGER-RELATED"/>
    <property type="match status" value="1"/>
</dbReference>
<organism evidence="2 3">
    <name type="scientific">Gigaspora margarita</name>
    <dbReference type="NCBI Taxonomy" id="4874"/>
    <lineage>
        <taxon>Eukaryota</taxon>
        <taxon>Fungi</taxon>
        <taxon>Fungi incertae sedis</taxon>
        <taxon>Mucoromycota</taxon>
        <taxon>Glomeromycotina</taxon>
        <taxon>Glomeromycetes</taxon>
        <taxon>Diversisporales</taxon>
        <taxon>Gigasporaceae</taxon>
        <taxon>Gigaspora</taxon>
    </lineage>
</organism>
<accession>A0ABN7W296</accession>
<keyword evidence="3" id="KW-1185">Reference proteome</keyword>
<dbReference type="Pfam" id="PF05699">
    <property type="entry name" value="Dimer_Tnp_hAT"/>
    <property type="match status" value="1"/>
</dbReference>
<dbReference type="PANTHER" id="PTHR23272:SF21">
    <property type="entry name" value="BED ZINC FINGER AND HAT DIMERIZATION DOMAIN-CONTAINING PROTEIN"/>
    <property type="match status" value="1"/>
</dbReference>
<dbReference type="SUPFAM" id="SSF53098">
    <property type="entry name" value="Ribonuclease H-like"/>
    <property type="match status" value="1"/>
</dbReference>
<evidence type="ECO:0000313" key="2">
    <source>
        <dbReference type="EMBL" id="CAG8812674.1"/>
    </source>
</evidence>
<evidence type="ECO:0000259" key="1">
    <source>
        <dbReference type="Pfam" id="PF05699"/>
    </source>
</evidence>
<feature type="domain" description="HAT C-terminal dimerisation" evidence="1">
    <location>
        <begin position="66"/>
        <end position="120"/>
    </location>
</feature>
<dbReference type="InterPro" id="IPR008906">
    <property type="entry name" value="HATC_C_dom"/>
</dbReference>